<reference evidence="1" key="2">
    <citation type="submission" date="2020-09" db="EMBL/GenBank/DDBJ databases">
        <authorList>
            <person name="Sun Q."/>
            <person name="Zhou Y."/>
        </authorList>
    </citation>
    <scope>NUCLEOTIDE SEQUENCE</scope>
    <source>
        <strain evidence="1">CGMCC 1.12214</strain>
    </source>
</reference>
<name>A0A917MK88_9HYPH</name>
<keyword evidence="2" id="KW-1185">Reference proteome</keyword>
<evidence type="ECO:0000313" key="2">
    <source>
        <dbReference type="Proteomes" id="UP000603912"/>
    </source>
</evidence>
<gene>
    <name evidence="1" type="ORF">GCM10007036_42190</name>
</gene>
<dbReference type="RefSeq" id="WP_244644000.1">
    <property type="nucleotide sequence ID" value="NZ_BMES01000003.1"/>
</dbReference>
<sequence length="67" mass="6971">MSTIGPVDPLSSIMTMQQDALQQQVGIAVMKQQITAERSLLSMLDSASQAVEAAPAPGTGTKVDVRA</sequence>
<organism evidence="1 2">
    <name type="scientific">Alsobacter metallidurans</name>
    <dbReference type="NCBI Taxonomy" id="340221"/>
    <lineage>
        <taxon>Bacteria</taxon>
        <taxon>Pseudomonadati</taxon>
        <taxon>Pseudomonadota</taxon>
        <taxon>Alphaproteobacteria</taxon>
        <taxon>Hyphomicrobiales</taxon>
        <taxon>Alsobacteraceae</taxon>
        <taxon>Alsobacter</taxon>
    </lineage>
</organism>
<reference evidence="1" key="1">
    <citation type="journal article" date="2014" name="Int. J. Syst. Evol. Microbiol.">
        <title>Complete genome sequence of Corynebacterium casei LMG S-19264T (=DSM 44701T), isolated from a smear-ripened cheese.</title>
        <authorList>
            <consortium name="US DOE Joint Genome Institute (JGI-PGF)"/>
            <person name="Walter F."/>
            <person name="Albersmeier A."/>
            <person name="Kalinowski J."/>
            <person name="Ruckert C."/>
        </authorList>
    </citation>
    <scope>NUCLEOTIDE SEQUENCE</scope>
    <source>
        <strain evidence="1">CGMCC 1.12214</strain>
    </source>
</reference>
<proteinExistence type="predicted"/>
<dbReference type="EMBL" id="BMES01000003">
    <property type="protein sequence ID" value="GGH31176.1"/>
    <property type="molecule type" value="Genomic_DNA"/>
</dbReference>
<evidence type="ECO:0000313" key="1">
    <source>
        <dbReference type="EMBL" id="GGH31176.1"/>
    </source>
</evidence>
<dbReference type="AlphaFoldDB" id="A0A917MK88"/>
<dbReference type="Proteomes" id="UP000603912">
    <property type="component" value="Unassembled WGS sequence"/>
</dbReference>
<protein>
    <recommendedName>
        <fullName evidence="3">Motility protein</fullName>
    </recommendedName>
</protein>
<dbReference type="InterPro" id="IPR025906">
    <property type="entry name" value="YjfB_motility"/>
</dbReference>
<dbReference type="Pfam" id="PF14070">
    <property type="entry name" value="YjfB_motility"/>
    <property type="match status" value="1"/>
</dbReference>
<comment type="caution">
    <text evidence="1">The sequence shown here is derived from an EMBL/GenBank/DDBJ whole genome shotgun (WGS) entry which is preliminary data.</text>
</comment>
<evidence type="ECO:0008006" key="3">
    <source>
        <dbReference type="Google" id="ProtNLM"/>
    </source>
</evidence>
<accession>A0A917MK88</accession>